<dbReference type="Pfam" id="PF05979">
    <property type="entry name" value="DUF896"/>
    <property type="match status" value="1"/>
</dbReference>
<evidence type="ECO:0000256" key="2">
    <source>
        <dbReference type="HAMAP-Rule" id="MF_01103"/>
    </source>
</evidence>
<name>A0A4R3NAN3_9BACI</name>
<dbReference type="Proteomes" id="UP000294650">
    <property type="component" value="Unassembled WGS sequence"/>
</dbReference>
<dbReference type="PANTHER" id="PTHR37300:SF1">
    <property type="entry name" value="UPF0291 PROTEIN YNZC"/>
    <property type="match status" value="1"/>
</dbReference>
<sequence length="77" mass="9120">MISKDKIQRINELARKAKSEGLTEKERNEQQNLRQEYLKSVRESFKNQLKSIKVVDPSGKDVTPEKLKELKKRNKQH</sequence>
<comment type="caution">
    <text evidence="4">The sequence shown here is derived from an EMBL/GenBank/DDBJ whole genome shotgun (WGS) entry which is preliminary data.</text>
</comment>
<dbReference type="EMBL" id="SMAN01000001">
    <property type="protein sequence ID" value="TCT26669.1"/>
    <property type="molecule type" value="Genomic_DNA"/>
</dbReference>
<dbReference type="AlphaFoldDB" id="A0A4R3NAN3"/>
<dbReference type="PANTHER" id="PTHR37300">
    <property type="entry name" value="UPF0291 PROTEIN CBO2609/CLC_2481"/>
    <property type="match status" value="1"/>
</dbReference>
<dbReference type="OrthoDB" id="390105at2"/>
<reference evidence="4 5" key="1">
    <citation type="submission" date="2019-03" db="EMBL/GenBank/DDBJ databases">
        <title>Genomic Encyclopedia of Type Strains, Phase IV (KMG-IV): sequencing the most valuable type-strain genomes for metagenomic binning, comparative biology and taxonomic classification.</title>
        <authorList>
            <person name="Goeker M."/>
        </authorList>
    </citation>
    <scope>NUCLEOTIDE SEQUENCE [LARGE SCALE GENOMIC DNA]</scope>
    <source>
        <strain evidence="4 5">DSM 25894</strain>
    </source>
</reference>
<dbReference type="InterPro" id="IPR009242">
    <property type="entry name" value="DUF896"/>
</dbReference>
<gene>
    <name evidence="4" type="ORF">EDD68_10122</name>
</gene>
<organism evidence="4 5">
    <name type="scientific">Melghiribacillus thermohalophilus</name>
    <dbReference type="NCBI Taxonomy" id="1324956"/>
    <lineage>
        <taxon>Bacteria</taxon>
        <taxon>Bacillati</taxon>
        <taxon>Bacillota</taxon>
        <taxon>Bacilli</taxon>
        <taxon>Bacillales</taxon>
        <taxon>Bacillaceae</taxon>
        <taxon>Melghiribacillus</taxon>
    </lineage>
</organism>
<keyword evidence="5" id="KW-1185">Reference proteome</keyword>
<evidence type="ECO:0000256" key="3">
    <source>
        <dbReference type="SAM" id="MobiDB-lite"/>
    </source>
</evidence>
<proteinExistence type="inferred from homology"/>
<evidence type="ECO:0000313" key="4">
    <source>
        <dbReference type="EMBL" id="TCT26669.1"/>
    </source>
</evidence>
<dbReference type="Gene3D" id="1.10.287.540">
    <property type="entry name" value="Helix hairpin bin"/>
    <property type="match status" value="1"/>
</dbReference>
<feature type="compositionally biased region" description="Basic and acidic residues" evidence="3">
    <location>
        <begin position="58"/>
        <end position="68"/>
    </location>
</feature>
<dbReference type="GO" id="GO:0005737">
    <property type="term" value="C:cytoplasm"/>
    <property type="evidence" value="ECO:0007669"/>
    <property type="project" value="UniProtKB-SubCell"/>
</dbReference>
<feature type="region of interest" description="Disordered" evidence="3">
    <location>
        <begin position="56"/>
        <end position="77"/>
    </location>
</feature>
<dbReference type="HAMAP" id="MF_01103">
    <property type="entry name" value="UPF0291"/>
    <property type="match status" value="1"/>
</dbReference>
<protein>
    <recommendedName>
        <fullName evidence="2">UPF0291 protein EDD68_10122</fullName>
    </recommendedName>
</protein>
<evidence type="ECO:0000256" key="1">
    <source>
        <dbReference type="ARBA" id="ARBA00022490"/>
    </source>
</evidence>
<keyword evidence="1 2" id="KW-0963">Cytoplasm</keyword>
<dbReference type="SUPFAM" id="SSF158221">
    <property type="entry name" value="YnzC-like"/>
    <property type="match status" value="1"/>
</dbReference>
<comment type="similarity">
    <text evidence="2">Belongs to the UPF0291 family.</text>
</comment>
<accession>A0A4R3NAN3</accession>
<comment type="subcellular location">
    <subcellularLocation>
        <location evidence="2">Cytoplasm</location>
    </subcellularLocation>
</comment>
<dbReference type="RefSeq" id="WP_132369922.1">
    <property type="nucleotide sequence ID" value="NZ_SMAN01000001.1"/>
</dbReference>
<evidence type="ECO:0000313" key="5">
    <source>
        <dbReference type="Proteomes" id="UP000294650"/>
    </source>
</evidence>